<evidence type="ECO:0000313" key="3">
    <source>
        <dbReference type="Proteomes" id="UP000033533"/>
    </source>
</evidence>
<evidence type="ECO:0000256" key="1">
    <source>
        <dbReference type="ARBA" id="ARBA00006479"/>
    </source>
</evidence>
<comment type="caution">
    <text evidence="2">The sequence shown here is derived from an EMBL/GenBank/DDBJ whole genome shotgun (WGS) entry which is preliminary data.</text>
</comment>
<accession>A0A0F4L9Y9</accession>
<sequence>MKNYLSIDIGGTEIKFAKLDYAGNIIEKDKIATVKNKTEFLKKIDQIVIHYILDIKGLAFCSPGKIENNKIRFGGSLPFLDGIDFAEIYGKKYRIPVAVINDGKASVLAENWLGSLKGESNCAAITLGTGVGGGIIINGHLLRGSHYQAGELSFMISNLSRPKDMEGTVGSNGSGVNFVKSINRKLNHKNVNDGLHAFEAIKSGKREAVEIFNDYCLKVATLILNIQTVVDLDKIAVGGGISAQPILISGINKAYEKLVNDYNPIIGDTLTKPAIVSAHFRNDSNLYGSLYNLLLQINRENKY</sequence>
<dbReference type="RefSeq" id="WP_045928216.1">
    <property type="nucleotide sequence ID" value="NZ_JBHSZS010000010.1"/>
</dbReference>
<dbReference type="STRING" id="1218493.JF76_11480"/>
<comment type="similarity">
    <text evidence="1">Belongs to the ROK (NagC/XylR) family.</text>
</comment>
<dbReference type="Gene3D" id="3.30.420.40">
    <property type="match status" value="2"/>
</dbReference>
<protein>
    <submittedName>
        <fullName evidence="2">ROK family protein</fullName>
    </submittedName>
</protein>
<dbReference type="PATRIC" id="fig|1218493.3.peg.1206"/>
<dbReference type="InterPro" id="IPR000600">
    <property type="entry name" value="ROK"/>
</dbReference>
<dbReference type="PANTHER" id="PTHR18964:SF170">
    <property type="entry name" value="SUGAR KINASE"/>
    <property type="match status" value="1"/>
</dbReference>
<organism evidence="2 3">
    <name type="scientific">Lactobacillus kullabergensis</name>
    <dbReference type="NCBI Taxonomy" id="1218493"/>
    <lineage>
        <taxon>Bacteria</taxon>
        <taxon>Bacillati</taxon>
        <taxon>Bacillota</taxon>
        <taxon>Bacilli</taxon>
        <taxon>Lactobacillales</taxon>
        <taxon>Lactobacillaceae</taxon>
        <taxon>Lactobacillus</taxon>
    </lineage>
</organism>
<evidence type="ECO:0000313" key="2">
    <source>
        <dbReference type="EMBL" id="KJY55064.1"/>
    </source>
</evidence>
<name>A0A0F4L9Y9_9LACO</name>
<dbReference type="EMBL" id="JXBY01000020">
    <property type="protein sequence ID" value="KJY55064.1"/>
    <property type="molecule type" value="Genomic_DNA"/>
</dbReference>
<dbReference type="OrthoDB" id="9795247at2"/>
<dbReference type="SUPFAM" id="SSF53067">
    <property type="entry name" value="Actin-like ATPase domain"/>
    <property type="match status" value="1"/>
</dbReference>
<proteinExistence type="inferred from homology"/>
<dbReference type="AlphaFoldDB" id="A0A0F4L9Y9"/>
<reference evidence="2 3" key="1">
    <citation type="submission" date="2014-12" db="EMBL/GenBank/DDBJ databases">
        <title>Comparative genomics of the lactic acid bacteria isolated from the honey bee gut.</title>
        <authorList>
            <person name="Ellegaard K.M."/>
            <person name="Tamarit D."/>
            <person name="Javelind E."/>
            <person name="Olofsson T."/>
            <person name="Andersson S.G."/>
            <person name="Vasquez A."/>
        </authorList>
    </citation>
    <scope>NUCLEOTIDE SEQUENCE [LARGE SCALE GENOMIC DNA]</scope>
    <source>
        <strain evidence="2 3">Biut2</strain>
    </source>
</reference>
<dbReference type="PANTHER" id="PTHR18964">
    <property type="entry name" value="ROK (REPRESSOR, ORF, KINASE) FAMILY"/>
    <property type="match status" value="1"/>
</dbReference>
<dbReference type="InterPro" id="IPR043129">
    <property type="entry name" value="ATPase_NBD"/>
</dbReference>
<dbReference type="Pfam" id="PF00480">
    <property type="entry name" value="ROK"/>
    <property type="match status" value="1"/>
</dbReference>
<gene>
    <name evidence="2" type="ORF">JF76_11480</name>
</gene>
<dbReference type="HOGENOM" id="CLU_036604_0_2_9"/>
<dbReference type="Proteomes" id="UP000033533">
    <property type="component" value="Unassembled WGS sequence"/>
</dbReference>